<dbReference type="AlphaFoldDB" id="A0A3P8M319"/>
<dbReference type="Proteomes" id="UP000274346">
    <property type="component" value="Chromosome"/>
</dbReference>
<organism evidence="1 2">
    <name type="scientific">Raoultella terrigena</name>
    <name type="common">Klebsiella terrigena</name>
    <dbReference type="NCBI Taxonomy" id="577"/>
    <lineage>
        <taxon>Bacteria</taxon>
        <taxon>Pseudomonadati</taxon>
        <taxon>Pseudomonadota</taxon>
        <taxon>Gammaproteobacteria</taxon>
        <taxon>Enterobacterales</taxon>
        <taxon>Enterobacteriaceae</taxon>
        <taxon>Klebsiella/Raoultella group</taxon>
        <taxon>Raoultella</taxon>
    </lineage>
</organism>
<dbReference type="KEGG" id="rtg:NCTC13098_04392"/>
<dbReference type="EMBL" id="LR131271">
    <property type="protein sequence ID" value="VDR28016.1"/>
    <property type="molecule type" value="Genomic_DNA"/>
</dbReference>
<name>A0A3P8M319_RAOTE</name>
<sequence length="71" mass="8340">MNKFGNRVQLGNVGHFFLEEILYRFTSWLVVRSMVFDTLRIFYAEISNDFIKETIASAAKSRNFLDRCVRG</sequence>
<evidence type="ECO:0000313" key="1">
    <source>
        <dbReference type="EMBL" id="VDR28016.1"/>
    </source>
</evidence>
<proteinExistence type="predicted"/>
<gene>
    <name evidence="1" type="ORF">NCTC13098_04392</name>
</gene>
<reference evidence="1 2" key="1">
    <citation type="submission" date="2018-12" db="EMBL/GenBank/DDBJ databases">
        <authorList>
            <consortium name="Pathogen Informatics"/>
        </authorList>
    </citation>
    <scope>NUCLEOTIDE SEQUENCE [LARGE SCALE GENOMIC DNA]</scope>
    <source>
        <strain evidence="1 2">NCTC13098</strain>
    </source>
</reference>
<evidence type="ECO:0000313" key="2">
    <source>
        <dbReference type="Proteomes" id="UP000274346"/>
    </source>
</evidence>
<protein>
    <submittedName>
        <fullName evidence="1">Uncharacterized protein</fullName>
    </submittedName>
</protein>
<accession>A0A3P8M319</accession>